<organism evidence="7">
    <name type="scientific">uncultured organism</name>
    <dbReference type="NCBI Taxonomy" id="155900"/>
    <lineage>
        <taxon>unclassified sequences</taxon>
        <taxon>environmental samples</taxon>
    </lineage>
</organism>
<dbReference type="Pfam" id="PF00177">
    <property type="entry name" value="Ribosomal_S7"/>
    <property type="match status" value="1"/>
</dbReference>
<accession>A0A0F6PZT5</accession>
<evidence type="ECO:0000259" key="6">
    <source>
        <dbReference type="Pfam" id="PF00177"/>
    </source>
</evidence>
<dbReference type="InterPro" id="IPR000235">
    <property type="entry name" value="Ribosomal_uS7"/>
</dbReference>
<dbReference type="GO" id="GO:0003735">
    <property type="term" value="F:structural constituent of ribosome"/>
    <property type="evidence" value="ECO:0007669"/>
    <property type="project" value="InterPro"/>
</dbReference>
<dbReference type="Gene3D" id="1.10.455.10">
    <property type="entry name" value="Ribosomal protein S7 domain"/>
    <property type="match status" value="1"/>
</dbReference>
<proteinExistence type="inferred from homology"/>
<keyword evidence="2" id="KW-0699">rRNA-binding</keyword>
<evidence type="ECO:0000256" key="5">
    <source>
        <dbReference type="ARBA" id="ARBA00023274"/>
    </source>
</evidence>
<comment type="similarity">
    <text evidence="1">Belongs to the universal ribosomal protein uS7 family.</text>
</comment>
<evidence type="ECO:0000256" key="3">
    <source>
        <dbReference type="ARBA" id="ARBA00022884"/>
    </source>
</evidence>
<dbReference type="InterPro" id="IPR026018">
    <property type="entry name" value="Ribosomal_uS7_arc"/>
</dbReference>
<keyword evidence="3" id="KW-0694">RNA-binding</keyword>
<evidence type="ECO:0000256" key="2">
    <source>
        <dbReference type="ARBA" id="ARBA00022730"/>
    </source>
</evidence>
<dbReference type="HAMAP" id="MF_00480_A">
    <property type="entry name" value="Ribosomal_uS7_A"/>
    <property type="match status" value="1"/>
</dbReference>
<keyword evidence="4 7" id="KW-0689">Ribosomal protein</keyword>
<dbReference type="InterPro" id="IPR036823">
    <property type="entry name" value="Ribosomal_uS7_dom_sf"/>
</dbReference>
<dbReference type="SUPFAM" id="SSF47973">
    <property type="entry name" value="Ribosomal protein S7"/>
    <property type="match status" value="1"/>
</dbReference>
<dbReference type="AlphaFoldDB" id="A0A0F6PZT5"/>
<name>A0A0F6PZT5_9ZZZZ</name>
<dbReference type="NCBIfam" id="NF003106">
    <property type="entry name" value="PRK04027.1"/>
    <property type="match status" value="1"/>
</dbReference>
<dbReference type="InterPro" id="IPR005716">
    <property type="entry name" value="Ribosomal_uS7_euk/arc"/>
</dbReference>
<feature type="domain" description="Small ribosomal subunit protein uS7" evidence="6">
    <location>
        <begin position="23"/>
        <end position="188"/>
    </location>
</feature>
<dbReference type="EMBL" id="KP869620">
    <property type="protein sequence ID" value="AKC94892.1"/>
    <property type="molecule type" value="Genomic_DNA"/>
</dbReference>
<dbReference type="GO" id="GO:0019843">
    <property type="term" value="F:rRNA binding"/>
    <property type="evidence" value="ECO:0007669"/>
    <property type="project" value="UniProtKB-KW"/>
</dbReference>
<reference evidence="7" key="1">
    <citation type="journal article" date="2015" name="Nature">
        <title>Complex archaea that bridge the gap between prokaryotes and eukaryotes.</title>
        <authorList>
            <person name="Spang A."/>
            <person name="Saw J.H."/>
            <person name="Jorgensen S.L."/>
            <person name="Zaremba-Niedzwiedzka K."/>
            <person name="Martijn J."/>
            <person name="Lind A.E."/>
            <person name="van Eijk R."/>
            <person name="Schleper C."/>
            <person name="Guy L."/>
            <person name="Ettema T.J."/>
        </authorList>
    </citation>
    <scope>NUCLEOTIDE SEQUENCE</scope>
</reference>
<evidence type="ECO:0000256" key="1">
    <source>
        <dbReference type="ARBA" id="ARBA00007151"/>
    </source>
</evidence>
<dbReference type="InterPro" id="IPR023798">
    <property type="entry name" value="Ribosomal_uS7_dom"/>
</dbReference>
<dbReference type="PANTHER" id="PTHR11205">
    <property type="entry name" value="RIBOSOMAL PROTEIN S7"/>
    <property type="match status" value="1"/>
</dbReference>
<dbReference type="NCBIfam" id="TIGR01028">
    <property type="entry name" value="uS7_euk_arch"/>
    <property type="match status" value="1"/>
</dbReference>
<dbReference type="CDD" id="cd14867">
    <property type="entry name" value="uS7_Eukaryote"/>
    <property type="match status" value="1"/>
</dbReference>
<protein>
    <submittedName>
        <fullName evidence="7">Putative 30S ribosomal protein S7</fullName>
    </submittedName>
</protein>
<evidence type="ECO:0000256" key="4">
    <source>
        <dbReference type="ARBA" id="ARBA00022980"/>
    </source>
</evidence>
<evidence type="ECO:0000313" key="7">
    <source>
        <dbReference type="EMBL" id="AKC94892.1"/>
    </source>
</evidence>
<sequence length="188" mass="21023">MSELLLFEKWSMDDVQIDDLGLQKYINLRPIIIPHSGGRHSSQRFSKTKLNIVERFTNKLMRPGKNAGKKMMVTNAVEAAFELIYLKTQTNPTQVLVDAVVNAAPREETTRVSYGGVAQHQAVDVAPLRRIDLSLRFLTEGILSSSFSSLRTFPESIADELITASRNETSSAGVKKKQELERVAFSAR</sequence>
<dbReference type="GO" id="GO:1990904">
    <property type="term" value="C:ribonucleoprotein complex"/>
    <property type="evidence" value="ECO:0007669"/>
    <property type="project" value="UniProtKB-KW"/>
</dbReference>
<keyword evidence="5" id="KW-0687">Ribonucleoprotein</keyword>
<dbReference type="PIRSF" id="PIRSF002122">
    <property type="entry name" value="RPS7p_RPS7a_RPS5e_RPS7o"/>
    <property type="match status" value="1"/>
</dbReference>